<feature type="compositionally biased region" description="Basic and acidic residues" evidence="1">
    <location>
        <begin position="61"/>
        <end position="79"/>
    </location>
</feature>
<dbReference type="Proteomes" id="UP001500724">
    <property type="component" value="Unassembled WGS sequence"/>
</dbReference>
<organism evidence="2 3">
    <name type="scientific">Streptomyces thermocarboxydovorans</name>
    <dbReference type="NCBI Taxonomy" id="59298"/>
    <lineage>
        <taxon>Bacteria</taxon>
        <taxon>Bacillati</taxon>
        <taxon>Actinomycetota</taxon>
        <taxon>Actinomycetes</taxon>
        <taxon>Kitasatosporales</taxon>
        <taxon>Streptomycetaceae</taxon>
        <taxon>Streptomyces</taxon>
    </lineage>
</organism>
<evidence type="ECO:0000313" key="3">
    <source>
        <dbReference type="Proteomes" id="UP001500724"/>
    </source>
</evidence>
<comment type="caution">
    <text evidence="2">The sequence shown here is derived from an EMBL/GenBank/DDBJ whole genome shotgun (WGS) entry which is preliminary data.</text>
</comment>
<reference evidence="2 3" key="1">
    <citation type="journal article" date="2019" name="Int. J. Syst. Evol. Microbiol.">
        <title>The Global Catalogue of Microorganisms (GCM) 10K type strain sequencing project: providing services to taxonomists for standard genome sequencing and annotation.</title>
        <authorList>
            <consortium name="The Broad Institute Genomics Platform"/>
            <consortium name="The Broad Institute Genome Sequencing Center for Infectious Disease"/>
            <person name="Wu L."/>
            <person name="Ma J."/>
        </authorList>
    </citation>
    <scope>NUCLEOTIDE SEQUENCE [LARGE SCALE GENOMIC DNA]</scope>
    <source>
        <strain evidence="2 3">JCM 10367</strain>
    </source>
</reference>
<protein>
    <submittedName>
        <fullName evidence="2">Uncharacterized protein</fullName>
    </submittedName>
</protein>
<dbReference type="EMBL" id="BAAAGU010000097">
    <property type="protein sequence ID" value="GAA0670835.1"/>
    <property type="molecule type" value="Genomic_DNA"/>
</dbReference>
<evidence type="ECO:0000313" key="2">
    <source>
        <dbReference type="EMBL" id="GAA0670835.1"/>
    </source>
</evidence>
<sequence>MSAVVSQCVGDAEEGGALGVKAAGLRRAARAGGHGPSPLPVSATAPAAPGHSARNTAKTDSQSRKQPDQPEHQDQVETR</sequence>
<name>A0ABN1HWW3_9ACTN</name>
<feature type="region of interest" description="Disordered" evidence="1">
    <location>
        <begin position="28"/>
        <end position="79"/>
    </location>
</feature>
<accession>A0ABN1HWW3</accession>
<evidence type="ECO:0000256" key="1">
    <source>
        <dbReference type="SAM" id="MobiDB-lite"/>
    </source>
</evidence>
<proteinExistence type="predicted"/>
<keyword evidence="3" id="KW-1185">Reference proteome</keyword>
<gene>
    <name evidence="2" type="ORF">GCM10009535_58220</name>
</gene>